<keyword evidence="5" id="KW-1185">Reference proteome</keyword>
<dbReference type="AlphaFoldDB" id="A0A0B1T574"/>
<sequence length="586" mass="63651">GEIWKGFPRPKKLANTTDSSLSPRGANNVTTLPKPKKSPNKEFPLDFSEPETVPENSTVSGASSIDPSISPKPKKLPSKEFPLSFPEKEEVKKTPLKKIPITLRGKFPEPKKVSTKEFPLNFPEPEESVSIASPKNTTVLPVNSPKPKKLLTTVIPLKFVEPEQTATSRGSGADDDFPELTTIPSKHLTAGAPESIQTLPPGSDSIDALPSNISSADLGKEILEAHAEFTSKSGQEEKEVALSEVLRPSDIAGKPLFLAFIRPNKSIVTPRFTVLDRSEKLPSGENSDEALTLALPSGAPSKLGGDRSTGPGNIVLNVPLPQLTPLNITISRKTVRKHRKSNDDDSEDSKPVEEKQNENDSAFQQDGSARKSAWKIKMVPKVPLGTASRTPLTKSLNELKEKSSEPGAKSDLEESIDETPSAKSEKDDTIVDSTVDPLATRTTPEEADLEDVTAQMLGTSFTGGWMDHTEGTEEVTTNSETQETSIDDPELLTTTKRYLPETSPASEDGHANEDNTEQLKVTNERKQSDLPEPPSDRTPYEFDCDKEVDEKGALCKDWAAGGLCSIHRPTMFLFCRKTCLCVGPGL</sequence>
<evidence type="ECO:0000256" key="2">
    <source>
        <dbReference type="SAM" id="MobiDB-lite"/>
    </source>
</evidence>
<organism evidence="4 5">
    <name type="scientific">Oesophagostomum dentatum</name>
    <name type="common">Nodular worm</name>
    <dbReference type="NCBI Taxonomy" id="61180"/>
    <lineage>
        <taxon>Eukaryota</taxon>
        <taxon>Metazoa</taxon>
        <taxon>Ecdysozoa</taxon>
        <taxon>Nematoda</taxon>
        <taxon>Chromadorea</taxon>
        <taxon>Rhabditida</taxon>
        <taxon>Rhabditina</taxon>
        <taxon>Rhabditomorpha</taxon>
        <taxon>Strongyloidea</taxon>
        <taxon>Strongylidae</taxon>
        <taxon>Oesophagostomum</taxon>
    </lineage>
</organism>
<feature type="domain" description="ShKT" evidence="3">
    <location>
        <begin position="544"/>
        <end position="581"/>
    </location>
</feature>
<dbReference type="InterPro" id="IPR003582">
    <property type="entry name" value="ShKT_dom"/>
</dbReference>
<feature type="compositionally biased region" description="Basic and acidic residues" evidence="2">
    <location>
        <begin position="397"/>
        <end position="412"/>
    </location>
</feature>
<feature type="compositionally biased region" description="Polar residues" evidence="2">
    <location>
        <begin position="387"/>
        <end position="396"/>
    </location>
</feature>
<reference evidence="4 5" key="1">
    <citation type="submission" date="2014-03" db="EMBL/GenBank/DDBJ databases">
        <title>Draft genome of the hookworm Oesophagostomum dentatum.</title>
        <authorList>
            <person name="Mitreva M."/>
        </authorList>
    </citation>
    <scope>NUCLEOTIDE SEQUENCE [LARGE SCALE GENOMIC DNA]</scope>
    <source>
        <strain evidence="4 5">OD-Hann</strain>
    </source>
</reference>
<name>A0A0B1T574_OESDE</name>
<feature type="region of interest" description="Disordered" evidence="2">
    <location>
        <begin position="295"/>
        <end position="542"/>
    </location>
</feature>
<evidence type="ECO:0000259" key="3">
    <source>
        <dbReference type="PROSITE" id="PS51670"/>
    </source>
</evidence>
<feature type="compositionally biased region" description="Basic and acidic residues" evidence="2">
    <location>
        <begin position="348"/>
        <end position="358"/>
    </location>
</feature>
<gene>
    <name evidence="4" type="ORF">OESDEN_07712</name>
</gene>
<evidence type="ECO:0000313" key="4">
    <source>
        <dbReference type="EMBL" id="KHJ92399.1"/>
    </source>
</evidence>
<evidence type="ECO:0000256" key="1">
    <source>
        <dbReference type="PROSITE-ProRule" id="PRU01005"/>
    </source>
</evidence>
<feature type="non-terminal residue" evidence="4">
    <location>
        <position position="1"/>
    </location>
</feature>
<feature type="compositionally biased region" description="Basic and acidic residues" evidence="2">
    <location>
        <begin position="522"/>
        <end position="542"/>
    </location>
</feature>
<dbReference type="PROSITE" id="PS51670">
    <property type="entry name" value="SHKT"/>
    <property type="match status" value="1"/>
</dbReference>
<feature type="region of interest" description="Disordered" evidence="2">
    <location>
        <begin position="1"/>
        <end position="89"/>
    </location>
</feature>
<feature type="compositionally biased region" description="Polar residues" evidence="2">
    <location>
        <begin position="14"/>
        <end position="31"/>
    </location>
</feature>
<dbReference type="Proteomes" id="UP000053660">
    <property type="component" value="Unassembled WGS sequence"/>
</dbReference>
<protein>
    <recommendedName>
        <fullName evidence="3">ShKT domain-containing protein</fullName>
    </recommendedName>
</protein>
<comment type="caution">
    <text evidence="1">Lacks conserved residue(s) required for the propagation of feature annotation.</text>
</comment>
<proteinExistence type="predicted"/>
<dbReference type="OrthoDB" id="5877770at2759"/>
<feature type="region of interest" description="Disordered" evidence="2">
    <location>
        <begin position="162"/>
        <end position="203"/>
    </location>
</feature>
<accession>A0A0B1T574</accession>
<dbReference type="EMBL" id="KN551378">
    <property type="protein sequence ID" value="KHJ92399.1"/>
    <property type="molecule type" value="Genomic_DNA"/>
</dbReference>
<feature type="compositionally biased region" description="Polar residues" evidence="2">
    <location>
        <begin position="474"/>
        <end position="484"/>
    </location>
</feature>
<evidence type="ECO:0000313" key="5">
    <source>
        <dbReference type="Proteomes" id="UP000053660"/>
    </source>
</evidence>